<feature type="compositionally biased region" description="Basic and acidic residues" evidence="1">
    <location>
        <begin position="1"/>
        <end position="19"/>
    </location>
</feature>
<dbReference type="EMBL" id="LWDX02019897">
    <property type="protein sequence ID" value="OEL33059.1"/>
    <property type="molecule type" value="Genomic_DNA"/>
</dbReference>
<reference evidence="2 3" key="1">
    <citation type="submission" date="2016-09" db="EMBL/GenBank/DDBJ databases">
        <title>The draft genome of Dichanthelium oligosanthes: A C3 panicoid grass species.</title>
        <authorList>
            <person name="Studer A.J."/>
            <person name="Schnable J.C."/>
            <person name="Brutnell T.P."/>
        </authorList>
    </citation>
    <scope>NUCLEOTIDE SEQUENCE [LARGE SCALE GENOMIC DNA]</scope>
    <source>
        <strain evidence="3">cv. Kellogg 1175</strain>
        <tissue evidence="2">Leaf</tissue>
    </source>
</reference>
<dbReference type="Proteomes" id="UP000095767">
    <property type="component" value="Unassembled WGS sequence"/>
</dbReference>
<evidence type="ECO:0000313" key="3">
    <source>
        <dbReference type="Proteomes" id="UP000095767"/>
    </source>
</evidence>
<protein>
    <submittedName>
        <fullName evidence="2">Uncharacterized protein</fullName>
    </submittedName>
</protein>
<name>A0A1E5W6I8_9POAL</name>
<feature type="compositionally biased region" description="Polar residues" evidence="1">
    <location>
        <begin position="92"/>
        <end position="111"/>
    </location>
</feature>
<proteinExistence type="predicted"/>
<keyword evidence="3" id="KW-1185">Reference proteome</keyword>
<comment type="caution">
    <text evidence="2">The sequence shown here is derived from an EMBL/GenBank/DDBJ whole genome shotgun (WGS) entry which is preliminary data.</text>
</comment>
<organism evidence="2 3">
    <name type="scientific">Dichanthelium oligosanthes</name>
    <dbReference type="NCBI Taxonomy" id="888268"/>
    <lineage>
        <taxon>Eukaryota</taxon>
        <taxon>Viridiplantae</taxon>
        <taxon>Streptophyta</taxon>
        <taxon>Embryophyta</taxon>
        <taxon>Tracheophyta</taxon>
        <taxon>Spermatophyta</taxon>
        <taxon>Magnoliopsida</taxon>
        <taxon>Liliopsida</taxon>
        <taxon>Poales</taxon>
        <taxon>Poaceae</taxon>
        <taxon>PACMAD clade</taxon>
        <taxon>Panicoideae</taxon>
        <taxon>Panicodae</taxon>
        <taxon>Paniceae</taxon>
        <taxon>Dichantheliinae</taxon>
        <taxon>Dichanthelium</taxon>
    </lineage>
</organism>
<evidence type="ECO:0000256" key="1">
    <source>
        <dbReference type="SAM" id="MobiDB-lite"/>
    </source>
</evidence>
<accession>A0A1E5W6I8</accession>
<feature type="region of interest" description="Disordered" evidence="1">
    <location>
        <begin position="48"/>
        <end position="131"/>
    </location>
</feature>
<sequence length="131" mass="14808">MDDHHFVLDRKISKEDEGTAAKQTRSFRYEDYNTRRVFLRSYLLKWDWSPTPDDDDDEKHDLGAAKAAEKRADGPSSAVQYAQPRPVLPSIVRSTATSTTKIGSPAAASTRTLRRCLAARPGPPRARRRPR</sequence>
<gene>
    <name evidence="2" type="ORF">BAE44_0005922</name>
</gene>
<evidence type="ECO:0000313" key="2">
    <source>
        <dbReference type="EMBL" id="OEL33059.1"/>
    </source>
</evidence>
<feature type="compositionally biased region" description="Basic and acidic residues" evidence="1">
    <location>
        <begin position="59"/>
        <end position="73"/>
    </location>
</feature>
<dbReference type="AlphaFoldDB" id="A0A1E5W6I8"/>
<dbReference type="OrthoDB" id="1913089at2759"/>
<feature type="region of interest" description="Disordered" evidence="1">
    <location>
        <begin position="1"/>
        <end position="25"/>
    </location>
</feature>